<reference evidence="2" key="1">
    <citation type="submission" date="2023-03" db="EMBL/GenBank/DDBJ databases">
        <title>Massive genome expansion in bonnet fungi (Mycena s.s.) driven by repeated elements and novel gene families across ecological guilds.</title>
        <authorList>
            <consortium name="Lawrence Berkeley National Laboratory"/>
            <person name="Harder C.B."/>
            <person name="Miyauchi S."/>
            <person name="Viragh M."/>
            <person name="Kuo A."/>
            <person name="Thoen E."/>
            <person name="Andreopoulos B."/>
            <person name="Lu D."/>
            <person name="Skrede I."/>
            <person name="Drula E."/>
            <person name="Henrissat B."/>
            <person name="Morin E."/>
            <person name="Kohler A."/>
            <person name="Barry K."/>
            <person name="LaButti K."/>
            <person name="Morin E."/>
            <person name="Salamov A."/>
            <person name="Lipzen A."/>
            <person name="Mereny Z."/>
            <person name="Hegedus B."/>
            <person name="Baldrian P."/>
            <person name="Stursova M."/>
            <person name="Weitz H."/>
            <person name="Taylor A."/>
            <person name="Grigoriev I.V."/>
            <person name="Nagy L.G."/>
            <person name="Martin F."/>
            <person name="Kauserud H."/>
        </authorList>
    </citation>
    <scope>NUCLEOTIDE SEQUENCE</scope>
    <source>
        <strain evidence="2">CBHHK002</strain>
    </source>
</reference>
<protein>
    <submittedName>
        <fullName evidence="2">Uncharacterized protein</fullName>
    </submittedName>
</protein>
<comment type="caution">
    <text evidence="2">The sequence shown here is derived from an EMBL/GenBank/DDBJ whole genome shotgun (WGS) entry which is preliminary data.</text>
</comment>
<dbReference type="EMBL" id="JARIHO010000004">
    <property type="protein sequence ID" value="KAJ7362619.1"/>
    <property type="molecule type" value="Genomic_DNA"/>
</dbReference>
<sequence length="344" mass="37286">MLHGDQEGRVAKAQDGTVISKVRLDLREMRCHALDRARRRMMEMIRMWGIDPVLPVGIRSPKHTQSGRVPYPTPDFQGQVFVTEDARNTGSEGENEAGARSTLATARSLLPYLGKRAGRAFQIDTRRGFLLWCGSEDVDVDLVVRGREGGEDEGKKGREGGRAREEGQEGSAGARGRVQGRSEGAEGGTWMGRAEGGGRREKDGGRALMGEVEAMEMGSNTKERRGKQRVRMQMKRGTHAWAPPSGTPLSARSARGGCVGVAAPRRVGGMQKGRYARDIKRLLEELYGAEIDEDVDGGAFLDGLDRRDSTSSRSTVTVRSALILGGSGETESMGVAFVLLGNRS</sequence>
<evidence type="ECO:0000313" key="2">
    <source>
        <dbReference type="EMBL" id="KAJ7362619.1"/>
    </source>
</evidence>
<organism evidence="2 3">
    <name type="scientific">Mycena albidolilacea</name>
    <dbReference type="NCBI Taxonomy" id="1033008"/>
    <lineage>
        <taxon>Eukaryota</taxon>
        <taxon>Fungi</taxon>
        <taxon>Dikarya</taxon>
        <taxon>Basidiomycota</taxon>
        <taxon>Agaricomycotina</taxon>
        <taxon>Agaricomycetes</taxon>
        <taxon>Agaricomycetidae</taxon>
        <taxon>Agaricales</taxon>
        <taxon>Marasmiineae</taxon>
        <taxon>Mycenaceae</taxon>
        <taxon>Mycena</taxon>
    </lineage>
</organism>
<evidence type="ECO:0000313" key="3">
    <source>
        <dbReference type="Proteomes" id="UP001218218"/>
    </source>
</evidence>
<gene>
    <name evidence="2" type="ORF">DFH08DRAFT_930873</name>
</gene>
<proteinExistence type="predicted"/>
<keyword evidence="3" id="KW-1185">Reference proteome</keyword>
<feature type="region of interest" description="Disordered" evidence="1">
    <location>
        <begin position="148"/>
        <end position="205"/>
    </location>
</feature>
<evidence type="ECO:0000256" key="1">
    <source>
        <dbReference type="SAM" id="MobiDB-lite"/>
    </source>
</evidence>
<name>A0AAD7AM28_9AGAR</name>
<dbReference type="Proteomes" id="UP001218218">
    <property type="component" value="Unassembled WGS sequence"/>
</dbReference>
<feature type="compositionally biased region" description="Basic and acidic residues" evidence="1">
    <location>
        <begin position="196"/>
        <end position="205"/>
    </location>
</feature>
<dbReference type="AlphaFoldDB" id="A0AAD7AM28"/>
<feature type="compositionally biased region" description="Basic and acidic residues" evidence="1">
    <location>
        <begin position="148"/>
        <end position="167"/>
    </location>
</feature>
<accession>A0AAD7AM28</accession>